<organism evidence="2 3">
    <name type="scientific">Dactylonectria estremocensis</name>
    <dbReference type="NCBI Taxonomy" id="1079267"/>
    <lineage>
        <taxon>Eukaryota</taxon>
        <taxon>Fungi</taxon>
        <taxon>Dikarya</taxon>
        <taxon>Ascomycota</taxon>
        <taxon>Pezizomycotina</taxon>
        <taxon>Sordariomycetes</taxon>
        <taxon>Hypocreomycetidae</taxon>
        <taxon>Hypocreales</taxon>
        <taxon>Nectriaceae</taxon>
        <taxon>Dactylonectria</taxon>
    </lineage>
</organism>
<reference evidence="2" key="1">
    <citation type="journal article" date="2021" name="Nat. Commun.">
        <title>Genetic determinants of endophytism in the Arabidopsis root mycobiome.</title>
        <authorList>
            <person name="Mesny F."/>
            <person name="Miyauchi S."/>
            <person name="Thiergart T."/>
            <person name="Pickel B."/>
            <person name="Atanasova L."/>
            <person name="Karlsson M."/>
            <person name="Huettel B."/>
            <person name="Barry K.W."/>
            <person name="Haridas S."/>
            <person name="Chen C."/>
            <person name="Bauer D."/>
            <person name="Andreopoulos W."/>
            <person name="Pangilinan J."/>
            <person name="LaButti K."/>
            <person name="Riley R."/>
            <person name="Lipzen A."/>
            <person name="Clum A."/>
            <person name="Drula E."/>
            <person name="Henrissat B."/>
            <person name="Kohler A."/>
            <person name="Grigoriev I.V."/>
            <person name="Martin F.M."/>
            <person name="Hacquard S."/>
        </authorList>
    </citation>
    <scope>NUCLEOTIDE SEQUENCE</scope>
    <source>
        <strain evidence="2">MPI-CAGE-AT-0021</strain>
    </source>
</reference>
<evidence type="ECO:0000256" key="1">
    <source>
        <dbReference type="SAM" id="SignalP"/>
    </source>
</evidence>
<accession>A0A9P9DA82</accession>
<proteinExistence type="predicted"/>
<dbReference type="Pfam" id="PF21691">
    <property type="entry name" value="LDL"/>
    <property type="match status" value="1"/>
</dbReference>
<dbReference type="Proteomes" id="UP000717696">
    <property type="component" value="Unassembled WGS sequence"/>
</dbReference>
<evidence type="ECO:0000313" key="2">
    <source>
        <dbReference type="EMBL" id="KAH7115506.1"/>
    </source>
</evidence>
<comment type="caution">
    <text evidence="2">The sequence shown here is derived from an EMBL/GenBank/DDBJ whole genome shotgun (WGS) entry which is preliminary data.</text>
</comment>
<evidence type="ECO:0000313" key="3">
    <source>
        <dbReference type="Proteomes" id="UP000717696"/>
    </source>
</evidence>
<keyword evidence="1" id="KW-0732">Signal</keyword>
<protein>
    <submittedName>
        <fullName evidence="2">Uncharacterized protein</fullName>
    </submittedName>
</protein>
<dbReference type="AlphaFoldDB" id="A0A9P9DA82"/>
<dbReference type="EMBL" id="JAGMUU010000038">
    <property type="protein sequence ID" value="KAH7115506.1"/>
    <property type="molecule type" value="Genomic_DNA"/>
</dbReference>
<name>A0A9P9DA82_9HYPO</name>
<dbReference type="OrthoDB" id="4216327at2759"/>
<feature type="chain" id="PRO_5040488904" evidence="1">
    <location>
        <begin position="23"/>
        <end position="127"/>
    </location>
</feature>
<keyword evidence="3" id="KW-1185">Reference proteome</keyword>
<sequence length="127" mass="13658">MKISAAFASFVAVALNASTASAAECGNWGTGNKGIGTCAGRSGNYEDRQTFCSSLAGQSTWSRTCQHGRNSGSCHFEYRGPGMPQQLCWDAFENIINQCFNTQNGPGYHSGSYSYNGHFFLIDRCSA</sequence>
<gene>
    <name evidence="2" type="ORF">B0J13DRAFT_533393</name>
</gene>
<feature type="signal peptide" evidence="1">
    <location>
        <begin position="1"/>
        <end position="22"/>
    </location>
</feature>
<dbReference type="InterPro" id="IPR048508">
    <property type="entry name" value="LDL"/>
</dbReference>